<dbReference type="InterPro" id="IPR011330">
    <property type="entry name" value="Glyco_hydro/deAcase_b/a-brl"/>
</dbReference>
<dbReference type="InterPro" id="IPR002509">
    <property type="entry name" value="NODB_dom"/>
</dbReference>
<dbReference type="RefSeq" id="WP_145212253.1">
    <property type="nucleotide sequence ID" value="NZ_CP036432.1"/>
</dbReference>
<sequence>MNASVKKDARPPASLSVDFDNKWAYLRAAGRQDWESASSYLPMAAERMVSLLGELELPVTVFVVGRDLGCERDTEAIDSFKTLESVEFANHSMNHLPWMHTMDREEIFAEIAGTHQAIASSLGVQPRGFRGPGFSCPEEVLRVLAKLDYAYDASVFPTSVAPIARAVFLARTKLKGEQKEKAKQLYGGFAAMRNPNRPFCRTVEASRLWEIPVTVMPLTRTPIHFSYFLFLAGVSKLAAKSYLRSALRLCRWTGTTPSLLLHPPDVLGCEDDPDMAYFPGMKMPRAEKLKLVRWALQRYGRTFNVQTMIQQVRSLNAEAEACRTRMAPA</sequence>
<protein>
    <submittedName>
        <fullName evidence="2">Polysaccharide deacetylase</fullName>
    </submittedName>
</protein>
<dbReference type="Pfam" id="PF01522">
    <property type="entry name" value="Polysacc_deac_1"/>
    <property type="match status" value="1"/>
</dbReference>
<dbReference type="SUPFAM" id="SSF88713">
    <property type="entry name" value="Glycoside hydrolase/deacetylase"/>
    <property type="match status" value="1"/>
</dbReference>
<dbReference type="Proteomes" id="UP000318081">
    <property type="component" value="Chromosome"/>
</dbReference>
<gene>
    <name evidence="2" type="ORF">TBK1r_31960</name>
</gene>
<reference evidence="2 3" key="1">
    <citation type="submission" date="2019-02" db="EMBL/GenBank/DDBJ databases">
        <title>Deep-cultivation of Planctomycetes and their phenomic and genomic characterization uncovers novel biology.</title>
        <authorList>
            <person name="Wiegand S."/>
            <person name="Jogler M."/>
            <person name="Boedeker C."/>
            <person name="Pinto D."/>
            <person name="Vollmers J."/>
            <person name="Rivas-Marin E."/>
            <person name="Kohn T."/>
            <person name="Peeters S.H."/>
            <person name="Heuer A."/>
            <person name="Rast P."/>
            <person name="Oberbeckmann S."/>
            <person name="Bunk B."/>
            <person name="Jeske O."/>
            <person name="Meyerdierks A."/>
            <person name="Storesund J.E."/>
            <person name="Kallscheuer N."/>
            <person name="Luecker S."/>
            <person name="Lage O.M."/>
            <person name="Pohl T."/>
            <person name="Merkel B.J."/>
            <person name="Hornburger P."/>
            <person name="Mueller R.-W."/>
            <person name="Bruemmer F."/>
            <person name="Labrenz M."/>
            <person name="Spormann A.M."/>
            <person name="Op den Camp H."/>
            <person name="Overmann J."/>
            <person name="Amann R."/>
            <person name="Jetten M.S.M."/>
            <person name="Mascher T."/>
            <person name="Medema M.H."/>
            <person name="Devos D.P."/>
            <person name="Kaster A.-K."/>
            <person name="Ovreas L."/>
            <person name="Rohde M."/>
            <person name="Galperin M.Y."/>
            <person name="Jogler C."/>
        </authorList>
    </citation>
    <scope>NUCLEOTIDE SEQUENCE [LARGE SCALE GENOMIC DNA]</scope>
    <source>
        <strain evidence="2 3">TBK1r</strain>
    </source>
</reference>
<dbReference type="PROSITE" id="PS51677">
    <property type="entry name" value="NODB"/>
    <property type="match status" value="1"/>
</dbReference>
<evidence type="ECO:0000259" key="1">
    <source>
        <dbReference type="PROSITE" id="PS51677"/>
    </source>
</evidence>
<accession>A0ABX5XQY7</accession>
<organism evidence="2 3">
    <name type="scientific">Stieleria magnilauensis</name>
    <dbReference type="NCBI Taxonomy" id="2527963"/>
    <lineage>
        <taxon>Bacteria</taxon>
        <taxon>Pseudomonadati</taxon>
        <taxon>Planctomycetota</taxon>
        <taxon>Planctomycetia</taxon>
        <taxon>Pirellulales</taxon>
        <taxon>Pirellulaceae</taxon>
        <taxon>Stieleria</taxon>
    </lineage>
</organism>
<keyword evidence="3" id="KW-1185">Reference proteome</keyword>
<dbReference type="EMBL" id="CP036432">
    <property type="protein sequence ID" value="QDV84251.1"/>
    <property type="molecule type" value="Genomic_DNA"/>
</dbReference>
<dbReference type="Gene3D" id="3.20.20.370">
    <property type="entry name" value="Glycoside hydrolase/deacetylase"/>
    <property type="match status" value="1"/>
</dbReference>
<dbReference type="CDD" id="cd10940">
    <property type="entry name" value="CE4_PuuE_HpPgdA_like_1"/>
    <property type="match status" value="1"/>
</dbReference>
<feature type="domain" description="NodB homology" evidence="1">
    <location>
        <begin position="32"/>
        <end position="297"/>
    </location>
</feature>
<name>A0ABX5XQY7_9BACT</name>
<evidence type="ECO:0000313" key="3">
    <source>
        <dbReference type="Proteomes" id="UP000318081"/>
    </source>
</evidence>
<proteinExistence type="predicted"/>
<evidence type="ECO:0000313" key="2">
    <source>
        <dbReference type="EMBL" id="QDV84251.1"/>
    </source>
</evidence>